<evidence type="ECO:0000313" key="5">
    <source>
        <dbReference type="EMBL" id="WFP17455.1"/>
    </source>
</evidence>
<dbReference type="InterPro" id="IPR003697">
    <property type="entry name" value="Maf-like"/>
</dbReference>
<dbReference type="PANTHER" id="PTHR43213:SF5">
    <property type="entry name" value="BIFUNCTIONAL DTTP_UTP PYROPHOSPHATASE_METHYLTRANSFERASE PROTEIN-RELATED"/>
    <property type="match status" value="1"/>
</dbReference>
<proteinExistence type="inferred from homology"/>
<dbReference type="CDD" id="cd00555">
    <property type="entry name" value="Maf"/>
    <property type="match status" value="1"/>
</dbReference>
<keyword evidence="2 3" id="KW-0378">Hydrolase</keyword>
<dbReference type="InterPro" id="IPR029001">
    <property type="entry name" value="ITPase-like_fam"/>
</dbReference>
<feature type="active site" description="Proton acceptor" evidence="3">
    <location>
        <position position="102"/>
    </location>
</feature>
<sequence>MSRPFRLVLASASSARAEVLHRAGIPFMTMVSDVDEEAVAAELGSPDPETLAGELARAKALDVVATLLTDVDDAPEDHTGDHAGTAATPAQNEPALLVLGCDSVFEFDGEAHGKPGTADVALERWRAQAGGTGTLHTGHTVIEIPDAEGALPDPTRQRRRTVSAQVSFADASEAEIQDYVATGEPLGCAGGFTLEARGAALVRRVEGDPNAVLGLSVLALREMLNELGYSLTSVWAD</sequence>
<evidence type="ECO:0000256" key="3">
    <source>
        <dbReference type="HAMAP-Rule" id="MF_00528"/>
    </source>
</evidence>
<comment type="caution">
    <text evidence="3">Lacks conserved residue(s) required for the propagation of feature annotation.</text>
</comment>
<dbReference type="HAMAP" id="MF_00528">
    <property type="entry name" value="Maf"/>
    <property type="match status" value="1"/>
</dbReference>
<evidence type="ECO:0000256" key="4">
    <source>
        <dbReference type="SAM" id="MobiDB-lite"/>
    </source>
</evidence>
<comment type="similarity">
    <text evidence="3">Belongs to the Maf family.</text>
</comment>
<gene>
    <name evidence="5" type="ORF">P8192_04935</name>
</gene>
<evidence type="ECO:0000256" key="1">
    <source>
        <dbReference type="ARBA" id="ARBA00001968"/>
    </source>
</evidence>
<dbReference type="PIRSF" id="PIRSF006305">
    <property type="entry name" value="Maf"/>
    <property type="match status" value="1"/>
</dbReference>
<dbReference type="SUPFAM" id="SSF52972">
    <property type="entry name" value="ITPase-like"/>
    <property type="match status" value="1"/>
</dbReference>
<dbReference type="EC" id="3.6.1.9" evidence="3"/>
<organism evidence="5 6">
    <name type="scientific">Citricoccus muralis</name>
    <dbReference type="NCBI Taxonomy" id="169134"/>
    <lineage>
        <taxon>Bacteria</taxon>
        <taxon>Bacillati</taxon>
        <taxon>Actinomycetota</taxon>
        <taxon>Actinomycetes</taxon>
        <taxon>Micrococcales</taxon>
        <taxon>Micrococcaceae</taxon>
        <taxon>Citricoccus</taxon>
    </lineage>
</organism>
<dbReference type="Proteomes" id="UP001219037">
    <property type="component" value="Chromosome"/>
</dbReference>
<comment type="subcellular location">
    <subcellularLocation>
        <location evidence="3">Cytoplasm</location>
    </subcellularLocation>
</comment>
<keyword evidence="6" id="KW-1185">Reference proteome</keyword>
<dbReference type="EMBL" id="CP121252">
    <property type="protein sequence ID" value="WFP17455.1"/>
    <property type="molecule type" value="Genomic_DNA"/>
</dbReference>
<evidence type="ECO:0000313" key="6">
    <source>
        <dbReference type="Proteomes" id="UP001219037"/>
    </source>
</evidence>
<accession>A0ABY8H9R9</accession>
<dbReference type="RefSeq" id="WP_278158970.1">
    <property type="nucleotide sequence ID" value="NZ_CP121252.1"/>
</dbReference>
<keyword evidence="3" id="KW-0546">Nucleotide metabolism</keyword>
<protein>
    <recommendedName>
        <fullName evidence="3">Nucleoside triphosphate pyrophosphatase</fullName>
        <ecNumber evidence="3">3.6.1.9</ecNumber>
    </recommendedName>
    <alternativeName>
        <fullName evidence="3">Nucleotide pyrophosphatase</fullName>
        <shortName evidence="3">Nucleotide PPase</shortName>
    </alternativeName>
</protein>
<feature type="region of interest" description="Disordered" evidence="4">
    <location>
        <begin position="72"/>
        <end position="91"/>
    </location>
</feature>
<comment type="function">
    <text evidence="3">Nucleoside triphosphate pyrophosphatase. May have a dual role in cell division arrest and in preventing the incorporation of modified nucleotides into cellular nucleic acids.</text>
</comment>
<comment type="catalytic activity">
    <reaction evidence="3">
        <text>a ribonucleoside 5'-triphosphate + H2O = a ribonucleoside 5'-phosphate + diphosphate + H(+)</text>
        <dbReference type="Rhea" id="RHEA:23996"/>
        <dbReference type="ChEBI" id="CHEBI:15377"/>
        <dbReference type="ChEBI" id="CHEBI:15378"/>
        <dbReference type="ChEBI" id="CHEBI:33019"/>
        <dbReference type="ChEBI" id="CHEBI:58043"/>
        <dbReference type="ChEBI" id="CHEBI:61557"/>
        <dbReference type="EC" id="3.6.1.9"/>
    </reaction>
</comment>
<comment type="cofactor">
    <cofactor evidence="1 3">
        <name>a divalent metal cation</name>
        <dbReference type="ChEBI" id="CHEBI:60240"/>
    </cofactor>
</comment>
<dbReference type="PANTHER" id="PTHR43213">
    <property type="entry name" value="BIFUNCTIONAL DTTP/UTP PYROPHOSPHATASE/METHYLTRANSFERASE PROTEIN-RELATED"/>
    <property type="match status" value="1"/>
</dbReference>
<evidence type="ECO:0000256" key="2">
    <source>
        <dbReference type="ARBA" id="ARBA00022801"/>
    </source>
</evidence>
<reference evidence="5 6" key="1">
    <citation type="submission" date="2023-04" db="EMBL/GenBank/DDBJ databases">
        <title>Funneling lignin-derived compounds into biodiesel using alkali-halophilic Citricoccus sp. P2.</title>
        <authorList>
            <person name="Luo C.-B."/>
        </authorList>
    </citation>
    <scope>NUCLEOTIDE SEQUENCE [LARGE SCALE GENOMIC DNA]</scope>
    <source>
        <strain evidence="5 6">P2</strain>
    </source>
</reference>
<dbReference type="Gene3D" id="3.90.950.10">
    <property type="match status" value="1"/>
</dbReference>
<keyword evidence="3" id="KW-0963">Cytoplasm</keyword>
<name>A0ABY8H9R9_9MICC</name>
<dbReference type="Pfam" id="PF02545">
    <property type="entry name" value="Maf"/>
    <property type="match status" value="1"/>
</dbReference>
<comment type="catalytic activity">
    <reaction evidence="3">
        <text>a 2'-deoxyribonucleoside 5'-triphosphate + H2O = a 2'-deoxyribonucleoside 5'-phosphate + diphosphate + H(+)</text>
        <dbReference type="Rhea" id="RHEA:44644"/>
        <dbReference type="ChEBI" id="CHEBI:15377"/>
        <dbReference type="ChEBI" id="CHEBI:15378"/>
        <dbReference type="ChEBI" id="CHEBI:33019"/>
        <dbReference type="ChEBI" id="CHEBI:61560"/>
        <dbReference type="ChEBI" id="CHEBI:65317"/>
        <dbReference type="EC" id="3.6.1.9"/>
    </reaction>
</comment>
<dbReference type="NCBIfam" id="TIGR00172">
    <property type="entry name" value="maf"/>
    <property type="match status" value="1"/>
</dbReference>